<dbReference type="InterPro" id="IPR003961">
    <property type="entry name" value="FN3_dom"/>
</dbReference>
<dbReference type="PANTHER" id="PTHR13817:SF166">
    <property type="entry name" value="NEURONAL IGCAM-RELATED"/>
    <property type="match status" value="1"/>
</dbReference>
<dbReference type="InterPro" id="IPR036179">
    <property type="entry name" value="Ig-like_dom_sf"/>
</dbReference>
<dbReference type="InterPro" id="IPR003598">
    <property type="entry name" value="Ig_sub2"/>
</dbReference>
<reference evidence="4" key="1">
    <citation type="submission" date="2021-03" db="EMBL/GenBank/DDBJ databases">
        <authorList>
            <person name="Tran Van P."/>
        </authorList>
    </citation>
    <scope>NUCLEOTIDE SEQUENCE</scope>
</reference>
<keyword evidence="5" id="KW-1185">Reference proteome</keyword>
<organism evidence="4 5">
    <name type="scientific">Timema podura</name>
    <name type="common">Walking stick</name>
    <dbReference type="NCBI Taxonomy" id="61482"/>
    <lineage>
        <taxon>Eukaryota</taxon>
        <taxon>Metazoa</taxon>
        <taxon>Ecdysozoa</taxon>
        <taxon>Arthropoda</taxon>
        <taxon>Hexapoda</taxon>
        <taxon>Insecta</taxon>
        <taxon>Pterygota</taxon>
        <taxon>Neoptera</taxon>
        <taxon>Polyneoptera</taxon>
        <taxon>Phasmatodea</taxon>
        <taxon>Timematodea</taxon>
        <taxon>Timematoidea</taxon>
        <taxon>Timematidae</taxon>
        <taxon>Timema</taxon>
    </lineage>
</organism>
<gene>
    <name evidence="4" type="ORF">TPAB3V08_LOCUS12653</name>
</gene>
<dbReference type="Gene3D" id="2.60.40.10">
    <property type="entry name" value="Immunoglobulins"/>
    <property type="match status" value="2"/>
</dbReference>
<dbReference type="InterPro" id="IPR007110">
    <property type="entry name" value="Ig-like_dom"/>
</dbReference>
<dbReference type="EMBL" id="CAJPIN010045976">
    <property type="protein sequence ID" value="CAG2065710.1"/>
    <property type="molecule type" value="Genomic_DNA"/>
</dbReference>
<dbReference type="PANTHER" id="PTHR13817">
    <property type="entry name" value="TITIN"/>
    <property type="match status" value="1"/>
</dbReference>
<keyword evidence="1" id="KW-0677">Repeat</keyword>
<evidence type="ECO:0000313" key="5">
    <source>
        <dbReference type="Proteomes" id="UP001153148"/>
    </source>
</evidence>
<dbReference type="SMART" id="SM00060">
    <property type="entry name" value="FN3"/>
    <property type="match status" value="1"/>
</dbReference>
<evidence type="ECO:0000259" key="3">
    <source>
        <dbReference type="PROSITE" id="PS50853"/>
    </source>
</evidence>
<proteinExistence type="predicted"/>
<dbReference type="PROSITE" id="PS50835">
    <property type="entry name" value="IG_LIKE"/>
    <property type="match status" value="1"/>
</dbReference>
<sequence length="245" mass="28175">MDEEIDDERKERINQYGSAEVYSLRRLRRELGTRLDGHAEAEAIIEYKREGQPPFFREKPQQLPIVEDQPAELVCYAVGEPKPIVQWFKNDQVLMESKRVKILEDEAGRSILRFEPAIQMDVGIYKVVARNKVGQTHARARLVLASTPGSPDSPEASEISDTEVLLRWKQPRDDGHSAVLCYSLQYKEADKVDWNDVANNIDHEFYVVRDLRPNVDHQFRLSTRNSIGWSEKGITTPLIKTKETG</sequence>
<accession>A0ABN7PHY8</accession>
<name>A0ABN7PHY8_TIMPD</name>
<evidence type="ECO:0000259" key="2">
    <source>
        <dbReference type="PROSITE" id="PS50835"/>
    </source>
</evidence>
<dbReference type="SMART" id="SM00408">
    <property type="entry name" value="IGc2"/>
    <property type="match status" value="1"/>
</dbReference>
<evidence type="ECO:0000313" key="4">
    <source>
        <dbReference type="EMBL" id="CAG2065710.1"/>
    </source>
</evidence>
<dbReference type="CDD" id="cd00063">
    <property type="entry name" value="FN3"/>
    <property type="match status" value="1"/>
</dbReference>
<protein>
    <submittedName>
        <fullName evidence="4">Uncharacterized protein</fullName>
    </submittedName>
</protein>
<dbReference type="InterPro" id="IPR050964">
    <property type="entry name" value="Striated_Muscle_Regulatory"/>
</dbReference>
<feature type="domain" description="Ig-like" evidence="2">
    <location>
        <begin position="54"/>
        <end position="143"/>
    </location>
</feature>
<dbReference type="InterPro" id="IPR013783">
    <property type="entry name" value="Ig-like_fold"/>
</dbReference>
<dbReference type="SUPFAM" id="SSF48726">
    <property type="entry name" value="Immunoglobulin"/>
    <property type="match status" value="1"/>
</dbReference>
<dbReference type="InterPro" id="IPR013098">
    <property type="entry name" value="Ig_I-set"/>
</dbReference>
<dbReference type="Pfam" id="PF00041">
    <property type="entry name" value="fn3"/>
    <property type="match status" value="1"/>
</dbReference>
<comment type="caution">
    <text evidence="4">The sequence shown here is derived from an EMBL/GenBank/DDBJ whole genome shotgun (WGS) entry which is preliminary data.</text>
</comment>
<feature type="non-terminal residue" evidence="4">
    <location>
        <position position="245"/>
    </location>
</feature>
<feature type="domain" description="Fibronectin type-III" evidence="3">
    <location>
        <begin position="150"/>
        <end position="244"/>
    </location>
</feature>
<dbReference type="Proteomes" id="UP001153148">
    <property type="component" value="Unassembled WGS sequence"/>
</dbReference>
<dbReference type="SUPFAM" id="SSF49265">
    <property type="entry name" value="Fibronectin type III"/>
    <property type="match status" value="1"/>
</dbReference>
<dbReference type="InterPro" id="IPR036116">
    <property type="entry name" value="FN3_sf"/>
</dbReference>
<dbReference type="PROSITE" id="PS50853">
    <property type="entry name" value="FN3"/>
    <property type="match status" value="1"/>
</dbReference>
<dbReference type="Pfam" id="PF07679">
    <property type="entry name" value="I-set"/>
    <property type="match status" value="1"/>
</dbReference>
<evidence type="ECO:0000256" key="1">
    <source>
        <dbReference type="ARBA" id="ARBA00022737"/>
    </source>
</evidence>